<organism evidence="10 11">
    <name type="scientific">Pontiella sulfatireligans</name>
    <dbReference type="NCBI Taxonomy" id="2750658"/>
    <lineage>
        <taxon>Bacteria</taxon>
        <taxon>Pseudomonadati</taxon>
        <taxon>Kiritimatiellota</taxon>
        <taxon>Kiritimatiellia</taxon>
        <taxon>Kiritimatiellales</taxon>
        <taxon>Pontiellaceae</taxon>
        <taxon>Pontiella</taxon>
    </lineage>
</organism>
<accession>A0A6C2UHF1</accession>
<reference evidence="10 11" key="1">
    <citation type="submission" date="2019-04" db="EMBL/GenBank/DDBJ databases">
        <authorList>
            <person name="Van Vliet M D."/>
        </authorList>
    </citation>
    <scope>NUCLEOTIDE SEQUENCE [LARGE SCALE GENOMIC DNA]</scope>
    <source>
        <strain evidence="10 11">F21</strain>
    </source>
</reference>
<dbReference type="Gene3D" id="1.10.10.10">
    <property type="entry name" value="Winged helix-like DNA-binding domain superfamily/Winged helix DNA-binding domain"/>
    <property type="match status" value="1"/>
</dbReference>
<proteinExistence type="inferred from homology"/>
<dbReference type="InterPro" id="IPR014284">
    <property type="entry name" value="RNA_pol_sigma-70_dom"/>
</dbReference>
<feature type="transmembrane region" description="Helical" evidence="7">
    <location>
        <begin position="291"/>
        <end position="309"/>
    </location>
</feature>
<comment type="similarity">
    <text evidence="1 6">Belongs to the sigma-70 factor family. ECF subfamily.</text>
</comment>
<dbReference type="GO" id="GO:0003677">
    <property type="term" value="F:DNA binding"/>
    <property type="evidence" value="ECO:0007669"/>
    <property type="project" value="UniProtKB-KW"/>
</dbReference>
<dbReference type="SUPFAM" id="SSF88946">
    <property type="entry name" value="Sigma2 domain of RNA polymerase sigma factors"/>
    <property type="match status" value="1"/>
</dbReference>
<evidence type="ECO:0000313" key="11">
    <source>
        <dbReference type="Proteomes" id="UP000346198"/>
    </source>
</evidence>
<dbReference type="InterPro" id="IPR007627">
    <property type="entry name" value="RNA_pol_sigma70_r2"/>
</dbReference>
<feature type="transmembrane region" description="Helical" evidence="7">
    <location>
        <begin position="348"/>
        <end position="367"/>
    </location>
</feature>
<evidence type="ECO:0000256" key="4">
    <source>
        <dbReference type="ARBA" id="ARBA00023125"/>
    </source>
</evidence>
<evidence type="ECO:0000313" key="10">
    <source>
        <dbReference type="EMBL" id="VGO19642.1"/>
    </source>
</evidence>
<dbReference type="RefSeq" id="WP_136061024.1">
    <property type="nucleotide sequence ID" value="NZ_CAAHFH010000001.1"/>
</dbReference>
<feature type="transmembrane region" description="Helical" evidence="7">
    <location>
        <begin position="224"/>
        <end position="246"/>
    </location>
</feature>
<dbReference type="PANTHER" id="PTHR43133:SF51">
    <property type="entry name" value="RNA POLYMERASE SIGMA FACTOR"/>
    <property type="match status" value="1"/>
</dbReference>
<dbReference type="PROSITE" id="PS01063">
    <property type="entry name" value="SIGMA70_ECF"/>
    <property type="match status" value="1"/>
</dbReference>
<keyword evidence="7" id="KW-0472">Membrane</keyword>
<evidence type="ECO:0000259" key="9">
    <source>
        <dbReference type="Pfam" id="PF08281"/>
    </source>
</evidence>
<dbReference type="Proteomes" id="UP000346198">
    <property type="component" value="Unassembled WGS sequence"/>
</dbReference>
<dbReference type="CDD" id="cd06171">
    <property type="entry name" value="Sigma70_r4"/>
    <property type="match status" value="1"/>
</dbReference>
<dbReference type="EMBL" id="CAAHFH010000001">
    <property type="protein sequence ID" value="VGO19642.1"/>
    <property type="molecule type" value="Genomic_DNA"/>
</dbReference>
<evidence type="ECO:0000256" key="5">
    <source>
        <dbReference type="ARBA" id="ARBA00023163"/>
    </source>
</evidence>
<feature type="transmembrane region" description="Helical" evidence="7">
    <location>
        <begin position="527"/>
        <end position="548"/>
    </location>
</feature>
<protein>
    <recommendedName>
        <fullName evidence="6">RNA polymerase sigma factor</fullName>
    </recommendedName>
</protein>
<feature type="domain" description="RNA polymerase sigma factor 70 region 4 type 2" evidence="9">
    <location>
        <begin position="120"/>
        <end position="171"/>
    </location>
</feature>
<dbReference type="Gene3D" id="1.10.1740.10">
    <property type="match status" value="1"/>
</dbReference>
<sequence length="843" mass="95817">MTEDQEIIQAVLNGDRERYSELVERYADRAHAIAYSHLRDVQAAEDVAQEALVKAFSALQTLAKPEAFGAWLGSITRNLSRSAFRKKRVKTEDLEGHYEVADTRAKGPRQSAAENETGDLLEEALSKISPKISEAIVLFYLKELSITEVSKALGVPENTVKQRLHRGRKLLRERLEEVALGEGRRKLRVSQNFLSSVIIALPSQPWKIGVLGKLSCKLAFLPFLMPYLLPVVIILVTQTFTSRLILMDMDHSNEEWMHSHKKFTQWIFRRISLLIISMMGLFALTQAFPSLAWIWVIFPILMIPAFCSKDYLLSTTWKEKVGTICLCGTWALLAMQILYPHLSSEVGPWLSLLFIPVFVLGGGGVLLKKIGGSSKKEDSLRENAPEIKPVTMEFLKKNAYKFSRVVNNPMRLFTKIEVEEDHICFSCIMTKLMGFLTKGAPAQGFSLFSIKLYPEGTVEVETAASDDRPKHWGTVEEQNELLADYFKTSWAYYASGNKSVARSISIPLFPQNRFFVRKTGRRILQTFIWSSLALVIVINVGLFVFMGMTPRLNSAAIERFYKDEFMRRYKNDFKELASDTDRRMITYYKQPPSMMAIEEVRAAYLDLLNKKRYTSQGSILFSQIREVVNGLEAGYLTIPMLQEWDLAREDIENLGYGEWASLPSCVMEKDEALSCSHVEGMAHRVRLLNALGAIEFMDQELPDKLIERLDYKDGTFTADNATFKTTCQTACILTIFDRWDLADKEAVKQYLVNWLGNNRYSTDSGNMYNLALGLIAVDGTDEVPLAKLASRIRPKNNAIIFKNSVWGVPPHNIDSYAIKEILSEYPERLLLEPNQSKEVCCDK</sequence>
<dbReference type="GO" id="GO:0016987">
    <property type="term" value="F:sigma factor activity"/>
    <property type="evidence" value="ECO:0007669"/>
    <property type="project" value="UniProtKB-KW"/>
</dbReference>
<dbReference type="AlphaFoldDB" id="A0A6C2UHF1"/>
<name>A0A6C2UHF1_9BACT</name>
<keyword evidence="7" id="KW-1133">Transmembrane helix</keyword>
<dbReference type="NCBIfam" id="TIGR02937">
    <property type="entry name" value="sigma70-ECF"/>
    <property type="match status" value="1"/>
</dbReference>
<dbReference type="Pfam" id="PF04542">
    <property type="entry name" value="Sigma70_r2"/>
    <property type="match status" value="1"/>
</dbReference>
<dbReference type="InterPro" id="IPR013324">
    <property type="entry name" value="RNA_pol_sigma_r3/r4-like"/>
</dbReference>
<evidence type="ECO:0000256" key="2">
    <source>
        <dbReference type="ARBA" id="ARBA00023015"/>
    </source>
</evidence>
<evidence type="ECO:0000256" key="1">
    <source>
        <dbReference type="ARBA" id="ARBA00010641"/>
    </source>
</evidence>
<dbReference type="InterPro" id="IPR000838">
    <property type="entry name" value="RNA_pol_sigma70_ECF_CS"/>
</dbReference>
<keyword evidence="4 6" id="KW-0238">DNA-binding</keyword>
<feature type="domain" description="RNA polymerase sigma-70 region 2" evidence="8">
    <location>
        <begin position="22"/>
        <end position="88"/>
    </location>
</feature>
<dbReference type="GO" id="GO:0006352">
    <property type="term" value="P:DNA-templated transcription initiation"/>
    <property type="evidence" value="ECO:0007669"/>
    <property type="project" value="InterPro"/>
</dbReference>
<dbReference type="InterPro" id="IPR036388">
    <property type="entry name" value="WH-like_DNA-bd_sf"/>
</dbReference>
<feature type="transmembrane region" description="Helical" evidence="7">
    <location>
        <begin position="267"/>
        <end position="285"/>
    </location>
</feature>
<keyword evidence="3 6" id="KW-0731">Sigma factor</keyword>
<feature type="transmembrane region" description="Helical" evidence="7">
    <location>
        <begin position="321"/>
        <end position="342"/>
    </location>
</feature>
<evidence type="ECO:0000259" key="8">
    <source>
        <dbReference type="Pfam" id="PF04542"/>
    </source>
</evidence>
<evidence type="ECO:0000256" key="3">
    <source>
        <dbReference type="ARBA" id="ARBA00023082"/>
    </source>
</evidence>
<keyword evidence="7" id="KW-0812">Transmembrane</keyword>
<keyword evidence="11" id="KW-1185">Reference proteome</keyword>
<evidence type="ECO:0000256" key="7">
    <source>
        <dbReference type="SAM" id="Phobius"/>
    </source>
</evidence>
<dbReference type="InterPro" id="IPR013325">
    <property type="entry name" value="RNA_pol_sigma_r2"/>
</dbReference>
<dbReference type="PANTHER" id="PTHR43133">
    <property type="entry name" value="RNA POLYMERASE ECF-TYPE SIGMA FACTO"/>
    <property type="match status" value="1"/>
</dbReference>
<dbReference type="InterPro" id="IPR013249">
    <property type="entry name" value="RNA_pol_sigma70_r4_t2"/>
</dbReference>
<evidence type="ECO:0000256" key="6">
    <source>
        <dbReference type="RuleBase" id="RU000716"/>
    </source>
</evidence>
<dbReference type="Pfam" id="PF08281">
    <property type="entry name" value="Sigma70_r4_2"/>
    <property type="match status" value="1"/>
</dbReference>
<keyword evidence="2 6" id="KW-0805">Transcription regulation</keyword>
<dbReference type="InterPro" id="IPR039425">
    <property type="entry name" value="RNA_pol_sigma-70-like"/>
</dbReference>
<dbReference type="SUPFAM" id="SSF88659">
    <property type="entry name" value="Sigma3 and sigma4 domains of RNA polymerase sigma factors"/>
    <property type="match status" value="1"/>
</dbReference>
<keyword evidence="5 6" id="KW-0804">Transcription</keyword>
<gene>
    <name evidence="10" type="primary">sigW_4</name>
    <name evidence="10" type="ORF">SCARR_01701</name>
</gene>